<reference evidence="5 6" key="1">
    <citation type="submission" date="2016-09" db="EMBL/GenBank/DDBJ databases">
        <authorList>
            <person name="Capua I."/>
            <person name="De Benedictis P."/>
            <person name="Joannis T."/>
            <person name="Lombin L.H."/>
            <person name="Cattoli G."/>
        </authorList>
    </citation>
    <scope>NUCLEOTIDE SEQUENCE [LARGE SCALE GENOMIC DNA]</scope>
    <source>
        <strain evidence="5 6">A7P-90m</strain>
    </source>
</reference>
<evidence type="ECO:0000313" key="6">
    <source>
        <dbReference type="Proteomes" id="UP000199452"/>
    </source>
</evidence>
<dbReference type="STRING" id="1640674.SAMN05216323_1002105"/>
<dbReference type="AlphaFoldDB" id="A0A1G6GNL6"/>
<dbReference type="RefSeq" id="WP_092434527.1">
    <property type="nucleotide sequence ID" value="NZ_FMYP01000002.1"/>
</dbReference>
<dbReference type="EMBL" id="FMYP01000002">
    <property type="protein sequence ID" value="SDB83590.1"/>
    <property type="molecule type" value="Genomic_DNA"/>
</dbReference>
<dbReference type="InterPro" id="IPR001789">
    <property type="entry name" value="Sig_transdc_resp-reg_receiver"/>
</dbReference>
<evidence type="ECO:0000256" key="2">
    <source>
        <dbReference type="ARBA" id="ARBA00023012"/>
    </source>
</evidence>
<dbReference type="PANTHER" id="PTHR45339:SF1">
    <property type="entry name" value="HYBRID SIGNAL TRANSDUCTION HISTIDINE KINASE J"/>
    <property type="match status" value="1"/>
</dbReference>
<organism evidence="5 6">
    <name type="scientific">Williamwhitmania taraxaci</name>
    <dbReference type="NCBI Taxonomy" id="1640674"/>
    <lineage>
        <taxon>Bacteria</taxon>
        <taxon>Pseudomonadati</taxon>
        <taxon>Bacteroidota</taxon>
        <taxon>Bacteroidia</taxon>
        <taxon>Bacteroidales</taxon>
        <taxon>Williamwhitmaniaceae</taxon>
        <taxon>Williamwhitmania</taxon>
    </lineage>
</organism>
<evidence type="ECO:0000256" key="1">
    <source>
        <dbReference type="ARBA" id="ARBA00022553"/>
    </source>
</evidence>
<dbReference type="GO" id="GO:0000160">
    <property type="term" value="P:phosphorelay signal transduction system"/>
    <property type="evidence" value="ECO:0007669"/>
    <property type="project" value="UniProtKB-KW"/>
</dbReference>
<keyword evidence="2" id="KW-0902">Two-component regulatory system</keyword>
<dbReference type="PANTHER" id="PTHR45339">
    <property type="entry name" value="HYBRID SIGNAL TRANSDUCTION HISTIDINE KINASE J"/>
    <property type="match status" value="1"/>
</dbReference>
<dbReference type="SMART" id="SM00448">
    <property type="entry name" value="REC"/>
    <property type="match status" value="1"/>
</dbReference>
<feature type="domain" description="Response regulatory" evidence="4">
    <location>
        <begin position="5"/>
        <end position="119"/>
    </location>
</feature>
<protein>
    <submittedName>
        <fullName evidence="5">Response regulator receiver protein</fullName>
    </submittedName>
</protein>
<accession>A0A1G6GNL6</accession>
<gene>
    <name evidence="5" type="ORF">SAMN05216323_1002105</name>
</gene>
<proteinExistence type="predicted"/>
<sequence>MDTRKILIAEDEEANFLYLKEVLEEFHLGIVWAKNGREAVEFTRLHKPIILLLDIKMPIMNGLEALQIIKAEFPDMPVIAQTAYAMDEERIKCLEAGCDDYLAKPILPDQIIEMVSKYLKP</sequence>
<dbReference type="PROSITE" id="PS50110">
    <property type="entry name" value="RESPONSE_REGULATORY"/>
    <property type="match status" value="1"/>
</dbReference>
<evidence type="ECO:0000256" key="3">
    <source>
        <dbReference type="PROSITE-ProRule" id="PRU00169"/>
    </source>
</evidence>
<feature type="modified residue" description="4-aspartylphosphate" evidence="3">
    <location>
        <position position="54"/>
    </location>
</feature>
<dbReference type="InterPro" id="IPR011006">
    <property type="entry name" value="CheY-like_superfamily"/>
</dbReference>
<evidence type="ECO:0000313" key="5">
    <source>
        <dbReference type="EMBL" id="SDB83590.1"/>
    </source>
</evidence>
<dbReference type="Pfam" id="PF00072">
    <property type="entry name" value="Response_reg"/>
    <property type="match status" value="1"/>
</dbReference>
<name>A0A1G6GNL6_9BACT</name>
<dbReference type="SUPFAM" id="SSF52172">
    <property type="entry name" value="CheY-like"/>
    <property type="match status" value="1"/>
</dbReference>
<keyword evidence="6" id="KW-1185">Reference proteome</keyword>
<dbReference type="OrthoDB" id="9796457at2"/>
<keyword evidence="1 3" id="KW-0597">Phosphoprotein</keyword>
<dbReference type="Proteomes" id="UP000199452">
    <property type="component" value="Unassembled WGS sequence"/>
</dbReference>
<dbReference type="Gene3D" id="3.40.50.2300">
    <property type="match status" value="1"/>
</dbReference>
<evidence type="ECO:0000259" key="4">
    <source>
        <dbReference type="PROSITE" id="PS50110"/>
    </source>
</evidence>